<dbReference type="GO" id="GO:0045547">
    <property type="term" value="F:ditrans,polycis-polyprenyl diphosphate synthase [(2E,6E)-farnesyl diphosphate specific] activity"/>
    <property type="evidence" value="ECO:0007669"/>
    <property type="project" value="TreeGrafter"/>
</dbReference>
<dbReference type="SUPFAM" id="SSF64005">
    <property type="entry name" value="Undecaprenyl diphosphate synthase"/>
    <property type="match status" value="1"/>
</dbReference>
<proteinExistence type="inferred from homology"/>
<dbReference type="GO" id="GO:0033850">
    <property type="term" value="F:Z-farnesyl diphosphate synthase activity"/>
    <property type="evidence" value="ECO:0007669"/>
    <property type="project" value="TreeGrafter"/>
</dbReference>
<dbReference type="GO" id="GO:0016094">
    <property type="term" value="P:polyprenol biosynthetic process"/>
    <property type="evidence" value="ECO:0007669"/>
    <property type="project" value="TreeGrafter"/>
</dbReference>
<evidence type="ECO:0000256" key="1">
    <source>
        <dbReference type="ARBA" id="ARBA00022679"/>
    </source>
</evidence>
<name>A0A6J6EU47_9ZZZZ</name>
<gene>
    <name evidence="2" type="ORF">UFOPK1773_00079</name>
</gene>
<dbReference type="EMBL" id="CAEZUA010000003">
    <property type="protein sequence ID" value="CAB4580090.1"/>
    <property type="molecule type" value="Genomic_DNA"/>
</dbReference>
<accession>A0A6J6EU47</accession>
<reference evidence="2" key="1">
    <citation type="submission" date="2020-05" db="EMBL/GenBank/DDBJ databases">
        <authorList>
            <person name="Chiriac C."/>
            <person name="Salcher M."/>
            <person name="Ghai R."/>
            <person name="Kavagutti S V."/>
        </authorList>
    </citation>
    <scope>NUCLEOTIDE SEQUENCE</scope>
</reference>
<dbReference type="NCBIfam" id="NF011403">
    <property type="entry name" value="PRK14828.1"/>
    <property type="match status" value="1"/>
</dbReference>
<organism evidence="2">
    <name type="scientific">freshwater metagenome</name>
    <dbReference type="NCBI Taxonomy" id="449393"/>
    <lineage>
        <taxon>unclassified sequences</taxon>
        <taxon>metagenomes</taxon>
        <taxon>ecological metagenomes</taxon>
    </lineage>
</organism>
<dbReference type="AlphaFoldDB" id="A0A6J6EU47"/>
<sequence length="273" mass="30891">MFRALTSGLRRFIKSLLYPLYEKRLAQSLDFSQTPHHVGVILDGNRRWAKANPDQESPDGVGINSSARGHKAGAEKIVEFLGWCQEAQVHVATLWLLSTENLNRSAEELQPLLEIIGTTVKTLAEKQRWRIKPVGALDLLPTWLQALLTDAENDTKEVNGIEVNVAIGYGGRREIVDAVKSYLNFASDKGLDIKSASEHLSVDEIANFLYTAGQPDPELVIRTSGEQRLSGFLLWQSAHSEFYFCEAYWPDFRRVDFLRALRSYSMRHRRFGA</sequence>
<dbReference type="InterPro" id="IPR001441">
    <property type="entry name" value="UPP_synth-like"/>
</dbReference>
<dbReference type="Gene3D" id="3.40.1180.10">
    <property type="entry name" value="Decaprenyl diphosphate synthase-like"/>
    <property type="match status" value="1"/>
</dbReference>
<protein>
    <submittedName>
        <fullName evidence="2">Unannotated protein</fullName>
    </submittedName>
</protein>
<dbReference type="PANTHER" id="PTHR10291">
    <property type="entry name" value="DEHYDRODOLICHYL DIPHOSPHATE SYNTHASE FAMILY MEMBER"/>
    <property type="match status" value="1"/>
</dbReference>
<dbReference type="PROSITE" id="PS01066">
    <property type="entry name" value="UPP_SYNTHASE"/>
    <property type="match status" value="1"/>
</dbReference>
<dbReference type="Pfam" id="PF01255">
    <property type="entry name" value="Prenyltransf"/>
    <property type="match status" value="1"/>
</dbReference>
<dbReference type="PANTHER" id="PTHR10291:SF43">
    <property type="entry name" value="DEHYDRODOLICHYL DIPHOSPHATE SYNTHASE COMPLEX SUBUNIT DHDDS"/>
    <property type="match status" value="1"/>
</dbReference>
<keyword evidence="1" id="KW-0808">Transferase</keyword>
<dbReference type="NCBIfam" id="TIGR00055">
    <property type="entry name" value="uppS"/>
    <property type="match status" value="1"/>
</dbReference>
<dbReference type="InterPro" id="IPR036424">
    <property type="entry name" value="UPP_synth-like_sf"/>
</dbReference>
<dbReference type="InterPro" id="IPR018520">
    <property type="entry name" value="UPP_synth-like_CS"/>
</dbReference>
<dbReference type="CDD" id="cd00475">
    <property type="entry name" value="Cis_IPPS"/>
    <property type="match status" value="1"/>
</dbReference>
<evidence type="ECO:0000313" key="2">
    <source>
        <dbReference type="EMBL" id="CAB4580090.1"/>
    </source>
</evidence>
<dbReference type="HAMAP" id="MF_01139">
    <property type="entry name" value="ISPT"/>
    <property type="match status" value="1"/>
</dbReference>
<dbReference type="GO" id="GO:0005886">
    <property type="term" value="C:plasma membrane"/>
    <property type="evidence" value="ECO:0007669"/>
    <property type="project" value="TreeGrafter"/>
</dbReference>